<proteinExistence type="predicted"/>
<accession>A0ACC0Z4R5</accession>
<keyword evidence="2" id="KW-1185">Reference proteome</keyword>
<dbReference type="EMBL" id="CM047738">
    <property type="protein sequence ID" value="KAJ0045907.1"/>
    <property type="molecule type" value="Genomic_DNA"/>
</dbReference>
<sequence>MASLGKTALIFALVITIFYIPSLEARRVLSLEKIKVPTLEDNLVSSAFDKGTKTPPGGNFDYKLATDERLIKMDISQDDEILDSSVPSPGIGHKP</sequence>
<protein>
    <submittedName>
        <fullName evidence="1">Uncharacterized protein</fullName>
    </submittedName>
</protein>
<dbReference type="Proteomes" id="UP001163603">
    <property type="component" value="Chromosome 3"/>
</dbReference>
<name>A0ACC0Z4R5_9ROSI</name>
<comment type="caution">
    <text evidence="1">The sequence shown here is derived from an EMBL/GenBank/DDBJ whole genome shotgun (WGS) entry which is preliminary data.</text>
</comment>
<organism evidence="1 2">
    <name type="scientific">Pistacia integerrima</name>
    <dbReference type="NCBI Taxonomy" id="434235"/>
    <lineage>
        <taxon>Eukaryota</taxon>
        <taxon>Viridiplantae</taxon>
        <taxon>Streptophyta</taxon>
        <taxon>Embryophyta</taxon>
        <taxon>Tracheophyta</taxon>
        <taxon>Spermatophyta</taxon>
        <taxon>Magnoliopsida</taxon>
        <taxon>eudicotyledons</taxon>
        <taxon>Gunneridae</taxon>
        <taxon>Pentapetalae</taxon>
        <taxon>rosids</taxon>
        <taxon>malvids</taxon>
        <taxon>Sapindales</taxon>
        <taxon>Anacardiaceae</taxon>
        <taxon>Pistacia</taxon>
    </lineage>
</organism>
<evidence type="ECO:0000313" key="2">
    <source>
        <dbReference type="Proteomes" id="UP001163603"/>
    </source>
</evidence>
<reference evidence="2" key="1">
    <citation type="journal article" date="2023" name="G3 (Bethesda)">
        <title>Genome assembly and association tests identify interacting loci associated with vigor, precocity, and sex in interspecific pistachio rootstocks.</title>
        <authorList>
            <person name="Palmer W."/>
            <person name="Jacygrad E."/>
            <person name="Sagayaradj S."/>
            <person name="Cavanaugh K."/>
            <person name="Han R."/>
            <person name="Bertier L."/>
            <person name="Beede B."/>
            <person name="Kafkas S."/>
            <person name="Golino D."/>
            <person name="Preece J."/>
            <person name="Michelmore R."/>
        </authorList>
    </citation>
    <scope>NUCLEOTIDE SEQUENCE [LARGE SCALE GENOMIC DNA]</scope>
</reference>
<gene>
    <name evidence="1" type="ORF">Pint_04778</name>
</gene>
<evidence type="ECO:0000313" key="1">
    <source>
        <dbReference type="EMBL" id="KAJ0045907.1"/>
    </source>
</evidence>